<protein>
    <submittedName>
        <fullName evidence="2">Uncharacterized protein</fullName>
    </submittedName>
</protein>
<reference evidence="2" key="1">
    <citation type="submission" date="2022-07" db="EMBL/GenBank/DDBJ databases">
        <title>Chromosome-level genome of Muraenolepis orangiensis.</title>
        <authorList>
            <person name="Kim J."/>
        </authorList>
    </citation>
    <scope>NUCLEOTIDE SEQUENCE</scope>
    <source>
        <strain evidence="2">KU_S4_2022</strain>
        <tissue evidence="2">Muscle</tissue>
    </source>
</reference>
<dbReference type="Proteomes" id="UP001148018">
    <property type="component" value="Unassembled WGS sequence"/>
</dbReference>
<sequence length="198" mass="21192">MQQIGPNYYSPRDPLTVPQCRCYGKPSLCCPLLEEMEKNITGFYHRGPGEGQPHLWVPGLRGAGDFKLRQEGNLGWLRSSSSLEAVGCRPAGGPEPGPGAPEACQRPGHPTTAEPDVTVRRGRGAPAPPPSASLWSAEVCQAGPSSPVDWPVCSVEPAFIIPQSGDITKEHGRANEEVPKRLGLSPRLGLKIGTQLSW</sequence>
<comment type="caution">
    <text evidence="2">The sequence shown here is derived from an EMBL/GenBank/DDBJ whole genome shotgun (WGS) entry which is preliminary data.</text>
</comment>
<feature type="region of interest" description="Disordered" evidence="1">
    <location>
        <begin position="89"/>
        <end position="132"/>
    </location>
</feature>
<dbReference type="EMBL" id="JANIIK010000117">
    <property type="protein sequence ID" value="KAJ3586341.1"/>
    <property type="molecule type" value="Genomic_DNA"/>
</dbReference>
<evidence type="ECO:0000256" key="1">
    <source>
        <dbReference type="SAM" id="MobiDB-lite"/>
    </source>
</evidence>
<name>A0A9Q0DDF6_9TELE</name>
<evidence type="ECO:0000313" key="2">
    <source>
        <dbReference type="EMBL" id="KAJ3586341.1"/>
    </source>
</evidence>
<dbReference type="AlphaFoldDB" id="A0A9Q0DDF6"/>
<keyword evidence="3" id="KW-1185">Reference proteome</keyword>
<accession>A0A9Q0DDF6</accession>
<organism evidence="2 3">
    <name type="scientific">Muraenolepis orangiensis</name>
    <name type="common">Patagonian moray cod</name>
    <dbReference type="NCBI Taxonomy" id="630683"/>
    <lineage>
        <taxon>Eukaryota</taxon>
        <taxon>Metazoa</taxon>
        <taxon>Chordata</taxon>
        <taxon>Craniata</taxon>
        <taxon>Vertebrata</taxon>
        <taxon>Euteleostomi</taxon>
        <taxon>Actinopterygii</taxon>
        <taxon>Neopterygii</taxon>
        <taxon>Teleostei</taxon>
        <taxon>Neoteleostei</taxon>
        <taxon>Acanthomorphata</taxon>
        <taxon>Zeiogadaria</taxon>
        <taxon>Gadariae</taxon>
        <taxon>Gadiformes</taxon>
        <taxon>Muraenolepidoidei</taxon>
        <taxon>Muraenolepididae</taxon>
        <taxon>Muraenolepis</taxon>
    </lineage>
</organism>
<proteinExistence type="predicted"/>
<evidence type="ECO:0000313" key="3">
    <source>
        <dbReference type="Proteomes" id="UP001148018"/>
    </source>
</evidence>
<gene>
    <name evidence="2" type="ORF">NHX12_012741</name>
</gene>